<dbReference type="EMBL" id="CP120628">
    <property type="protein sequence ID" value="WEW57539.1"/>
    <property type="molecule type" value="Genomic_DNA"/>
</dbReference>
<protein>
    <recommendedName>
        <fullName evidence="1">Vacuolar ATPase assembly protein VMA22</fullName>
    </recommendedName>
</protein>
<feature type="region of interest" description="Disordered" evidence="2">
    <location>
        <begin position="145"/>
        <end position="172"/>
    </location>
</feature>
<evidence type="ECO:0000313" key="4">
    <source>
        <dbReference type="Proteomes" id="UP001219355"/>
    </source>
</evidence>
<dbReference type="PANTHER" id="PTHR31996">
    <property type="entry name" value="COILED-COIL DOMAIN-CONTAINING PROTEIN 115"/>
    <property type="match status" value="1"/>
</dbReference>
<reference evidence="3" key="1">
    <citation type="submission" date="2023-03" db="EMBL/GenBank/DDBJ databases">
        <title>Emydomyces testavorans Genome Sequence.</title>
        <authorList>
            <person name="Hoyer L."/>
        </authorList>
    </citation>
    <scope>NUCLEOTIDE SEQUENCE</scope>
    <source>
        <strain evidence="3">16-2883</strain>
    </source>
</reference>
<keyword evidence="4" id="KW-1185">Reference proteome</keyword>
<organism evidence="3 4">
    <name type="scientific">Emydomyces testavorans</name>
    <dbReference type="NCBI Taxonomy" id="2070801"/>
    <lineage>
        <taxon>Eukaryota</taxon>
        <taxon>Fungi</taxon>
        <taxon>Dikarya</taxon>
        <taxon>Ascomycota</taxon>
        <taxon>Pezizomycotina</taxon>
        <taxon>Eurotiomycetes</taxon>
        <taxon>Eurotiomycetidae</taxon>
        <taxon>Onygenales</taxon>
        <taxon>Nannizziopsiaceae</taxon>
        <taxon>Emydomyces</taxon>
    </lineage>
</organism>
<gene>
    <name evidence="3" type="ORF">PRK78_003006</name>
</gene>
<proteinExistence type="predicted"/>
<dbReference type="GO" id="GO:1990871">
    <property type="term" value="C:Vma12-Vma22 assembly complex"/>
    <property type="evidence" value="ECO:0007669"/>
    <property type="project" value="TreeGrafter"/>
</dbReference>
<sequence length="233" mass="25888">MDETLPTPPLSPAISDTSEIPDSAALRDIDDLLEQYLYLLDEHQRLQNELGKHLSAVRSVFPVCLCARPITEADIDWNPALSQGFFALACANRSSPPGRRYGEDYYDERMKAIRKVTINSLQPPSNHAPSHFEIVQEKCVNKNNNAEDCSPRDSVAEVEDAESEQPLTSEPKPVSSNPLYWFGVLVPAALRDAQKSFVSVIEGPISALANVTLEMREVEQKVEDLRKVLVIGT</sequence>
<name>A0AAF0IK65_9EURO</name>
<dbReference type="Proteomes" id="UP001219355">
    <property type="component" value="Chromosome 2"/>
</dbReference>
<evidence type="ECO:0000256" key="1">
    <source>
        <dbReference type="ARBA" id="ARBA00093634"/>
    </source>
</evidence>
<dbReference type="PANTHER" id="PTHR31996:SF2">
    <property type="entry name" value="COILED-COIL DOMAIN-CONTAINING PROTEIN 115"/>
    <property type="match status" value="1"/>
</dbReference>
<dbReference type="Pfam" id="PF21730">
    <property type="entry name" value="Vma22_CCDC115"/>
    <property type="match status" value="1"/>
</dbReference>
<dbReference type="InterPro" id="IPR040357">
    <property type="entry name" value="Vma22/CCDC115"/>
</dbReference>
<dbReference type="GO" id="GO:0070072">
    <property type="term" value="P:vacuolar proton-transporting V-type ATPase complex assembly"/>
    <property type="evidence" value="ECO:0007669"/>
    <property type="project" value="InterPro"/>
</dbReference>
<evidence type="ECO:0000313" key="3">
    <source>
        <dbReference type="EMBL" id="WEW57539.1"/>
    </source>
</evidence>
<dbReference type="AlphaFoldDB" id="A0AAF0IK65"/>
<dbReference type="GO" id="GO:0051082">
    <property type="term" value="F:unfolded protein binding"/>
    <property type="evidence" value="ECO:0007669"/>
    <property type="project" value="TreeGrafter"/>
</dbReference>
<accession>A0AAF0IK65</accession>
<evidence type="ECO:0000256" key="2">
    <source>
        <dbReference type="SAM" id="MobiDB-lite"/>
    </source>
</evidence>